<dbReference type="AlphaFoldDB" id="A0A7S0Z2B7"/>
<evidence type="ECO:0008006" key="3">
    <source>
        <dbReference type="Google" id="ProtNLM"/>
    </source>
</evidence>
<name>A0A7S0Z2B7_9CRYP</name>
<gene>
    <name evidence="2" type="ORF">HTEP1355_LOCUS18940</name>
</gene>
<sequence>MAIVERDLEYLIYWVEITRQFRERWGVVFDREGRNLTRPISNPCGARKEECGVLEWIKQVEFEKLDRDGNGVLDRGEYQNRYTQEDQFEGRTGFGALYNFGELSNNASTPTGFVLGVSQETWDLRYEGASDIFRASIKDPLIRSFWTPCALEAFGTPLPISGNVSDDPATATWAPKTSFDQLEDGRILREVTDLKDDDNNVYLFNAVVRHKVTGEKVAYKTHVVQRITPEYKVPEVQGPEVGLIVGVSVVTVVLVAAIVLVLVLTRSKKMRPRLRVSKRVAKGKKKGKE</sequence>
<protein>
    <recommendedName>
        <fullName evidence="3">EF-hand domain-containing protein</fullName>
    </recommendedName>
</protein>
<dbReference type="InterPro" id="IPR018247">
    <property type="entry name" value="EF_Hand_1_Ca_BS"/>
</dbReference>
<proteinExistence type="predicted"/>
<dbReference type="PROSITE" id="PS00018">
    <property type="entry name" value="EF_HAND_1"/>
    <property type="match status" value="1"/>
</dbReference>
<keyword evidence="1" id="KW-0812">Transmembrane</keyword>
<accession>A0A7S0Z2B7</accession>
<feature type="transmembrane region" description="Helical" evidence="1">
    <location>
        <begin position="241"/>
        <end position="265"/>
    </location>
</feature>
<evidence type="ECO:0000313" key="2">
    <source>
        <dbReference type="EMBL" id="CAD8805261.1"/>
    </source>
</evidence>
<dbReference type="EMBL" id="HBFN01032689">
    <property type="protein sequence ID" value="CAD8805261.1"/>
    <property type="molecule type" value="Transcribed_RNA"/>
</dbReference>
<keyword evidence="1" id="KW-0472">Membrane</keyword>
<evidence type="ECO:0000256" key="1">
    <source>
        <dbReference type="SAM" id="Phobius"/>
    </source>
</evidence>
<reference evidence="2" key="1">
    <citation type="submission" date="2021-01" db="EMBL/GenBank/DDBJ databases">
        <authorList>
            <person name="Corre E."/>
            <person name="Pelletier E."/>
            <person name="Niang G."/>
            <person name="Scheremetjew M."/>
            <person name="Finn R."/>
            <person name="Kale V."/>
            <person name="Holt S."/>
            <person name="Cochrane G."/>
            <person name="Meng A."/>
            <person name="Brown T."/>
            <person name="Cohen L."/>
        </authorList>
    </citation>
    <scope>NUCLEOTIDE SEQUENCE</scope>
    <source>
        <strain evidence="2">CCMP443</strain>
    </source>
</reference>
<organism evidence="2">
    <name type="scientific">Hemiselmis tepida</name>
    <dbReference type="NCBI Taxonomy" id="464990"/>
    <lineage>
        <taxon>Eukaryota</taxon>
        <taxon>Cryptophyceae</taxon>
        <taxon>Cryptomonadales</taxon>
        <taxon>Hemiselmidaceae</taxon>
        <taxon>Hemiselmis</taxon>
    </lineage>
</organism>
<keyword evidence="1" id="KW-1133">Transmembrane helix</keyword>